<feature type="region of interest" description="Disordered" evidence="1">
    <location>
        <begin position="60"/>
        <end position="81"/>
    </location>
</feature>
<gene>
    <name evidence="2" type="ORF">E2C01_080062</name>
</gene>
<evidence type="ECO:0000256" key="1">
    <source>
        <dbReference type="SAM" id="MobiDB-lite"/>
    </source>
</evidence>
<feature type="compositionally biased region" description="Polar residues" evidence="1">
    <location>
        <begin position="62"/>
        <end position="81"/>
    </location>
</feature>
<dbReference type="AlphaFoldDB" id="A0A5B7IN52"/>
<accession>A0A5B7IN52</accession>
<organism evidence="2 3">
    <name type="scientific">Portunus trituberculatus</name>
    <name type="common">Swimming crab</name>
    <name type="synonym">Neptunus trituberculatus</name>
    <dbReference type="NCBI Taxonomy" id="210409"/>
    <lineage>
        <taxon>Eukaryota</taxon>
        <taxon>Metazoa</taxon>
        <taxon>Ecdysozoa</taxon>
        <taxon>Arthropoda</taxon>
        <taxon>Crustacea</taxon>
        <taxon>Multicrustacea</taxon>
        <taxon>Malacostraca</taxon>
        <taxon>Eumalacostraca</taxon>
        <taxon>Eucarida</taxon>
        <taxon>Decapoda</taxon>
        <taxon>Pleocyemata</taxon>
        <taxon>Brachyura</taxon>
        <taxon>Eubrachyura</taxon>
        <taxon>Portunoidea</taxon>
        <taxon>Portunidae</taxon>
        <taxon>Portuninae</taxon>
        <taxon>Portunus</taxon>
    </lineage>
</organism>
<reference evidence="2 3" key="1">
    <citation type="submission" date="2019-05" db="EMBL/GenBank/DDBJ databases">
        <title>Another draft genome of Portunus trituberculatus and its Hox gene families provides insights of decapod evolution.</title>
        <authorList>
            <person name="Jeong J.-H."/>
            <person name="Song I."/>
            <person name="Kim S."/>
            <person name="Choi T."/>
            <person name="Kim D."/>
            <person name="Ryu S."/>
            <person name="Kim W."/>
        </authorList>
    </citation>
    <scope>NUCLEOTIDE SEQUENCE [LARGE SCALE GENOMIC DNA]</scope>
    <source>
        <tissue evidence="2">Muscle</tissue>
    </source>
</reference>
<name>A0A5B7IN52_PORTR</name>
<evidence type="ECO:0000313" key="2">
    <source>
        <dbReference type="EMBL" id="MPC85292.1"/>
    </source>
</evidence>
<sequence length="81" mass="8822">MQFSPFTSHPRGDAGMRWCCGLFLKTLCFCRAPRSPCGRTSSLSTCWDARSCSCARRRESLALSSPGSRTALSSTPTPSSR</sequence>
<evidence type="ECO:0000313" key="3">
    <source>
        <dbReference type="Proteomes" id="UP000324222"/>
    </source>
</evidence>
<dbReference type="EMBL" id="VSRR010067939">
    <property type="protein sequence ID" value="MPC85292.1"/>
    <property type="molecule type" value="Genomic_DNA"/>
</dbReference>
<comment type="caution">
    <text evidence="2">The sequence shown here is derived from an EMBL/GenBank/DDBJ whole genome shotgun (WGS) entry which is preliminary data.</text>
</comment>
<keyword evidence="3" id="KW-1185">Reference proteome</keyword>
<dbReference type="Proteomes" id="UP000324222">
    <property type="component" value="Unassembled WGS sequence"/>
</dbReference>
<proteinExistence type="predicted"/>
<protein>
    <submittedName>
        <fullName evidence="2">Uncharacterized protein</fullName>
    </submittedName>
</protein>